<comment type="subunit">
    <text evidence="10 11">F-type ATPases have 2 components, CF(1) - the catalytic core - and CF(0) - the membrane proton channel. CF(1) has five subunits: alpha(3), beta(3), gamma(1), delta(1), epsilon(1). CF(0) has three main subunits: a, b and c.</text>
</comment>
<comment type="function">
    <text evidence="1 10">Produces ATP from ADP in the presence of a proton gradient across the membrane.</text>
</comment>
<evidence type="ECO:0000256" key="6">
    <source>
        <dbReference type="ARBA" id="ARBA00023065"/>
    </source>
</evidence>
<dbReference type="InterPro" id="IPR020546">
    <property type="entry name" value="ATP_synth_F1_dsu/esu_N"/>
</dbReference>
<evidence type="ECO:0000256" key="5">
    <source>
        <dbReference type="ARBA" id="ARBA00022781"/>
    </source>
</evidence>
<dbReference type="NCBIfam" id="TIGR01216">
    <property type="entry name" value="ATP_synt_epsi"/>
    <property type="match status" value="1"/>
</dbReference>
<evidence type="ECO:0000313" key="13">
    <source>
        <dbReference type="EMBL" id="MCQ8277458.1"/>
    </source>
</evidence>
<comment type="similarity">
    <text evidence="3 10 11">Belongs to the ATPase epsilon chain family.</text>
</comment>
<protein>
    <recommendedName>
        <fullName evidence="10">ATP synthase epsilon chain</fullName>
    </recommendedName>
    <alternativeName>
        <fullName evidence="10">ATP synthase F1 sector epsilon subunit</fullName>
    </alternativeName>
    <alternativeName>
        <fullName evidence="10">F-ATPase epsilon subunit</fullName>
    </alternativeName>
</protein>
<dbReference type="InterPro" id="IPR001469">
    <property type="entry name" value="ATP_synth_F1_dsu/esu"/>
</dbReference>
<sequence length="139" mass="14858">MPIDVEIVSPEKRLLSRAVEMVVMPGSEGDLAAMQDHAPTIVLLRGGVVSLYDTQNVTGPADERFFVAGGFAEITGSRCTILADSATPVAELSRAEGETRLRDAETAYDDADKSDVPALEPLLERIQSARAQIETAEAN</sequence>
<reference evidence="13 14" key="1">
    <citation type="submission" date="2022-06" db="EMBL/GenBank/DDBJ databases">
        <title>Endosaccharibacter gen. nov., sp. nov., endophytic bacteria isolated from sugarcane.</title>
        <authorList>
            <person name="Pitiwittayakul N."/>
            <person name="Yukphan P."/>
            <person name="Charoenyingcharoen P."/>
            <person name="Tanasupawat S."/>
        </authorList>
    </citation>
    <scope>NUCLEOTIDE SEQUENCE [LARGE SCALE GENOMIC DNA]</scope>
    <source>
        <strain evidence="13 14">KSS8</strain>
    </source>
</reference>
<gene>
    <name evidence="10 13" type="primary">atpC</name>
    <name evidence="13" type="ORF">NFI95_03200</name>
</gene>
<keyword evidence="6 10" id="KW-0406">Ion transport</keyword>
<evidence type="ECO:0000256" key="4">
    <source>
        <dbReference type="ARBA" id="ARBA00022448"/>
    </source>
</evidence>
<evidence type="ECO:0000256" key="3">
    <source>
        <dbReference type="ARBA" id="ARBA00005712"/>
    </source>
</evidence>
<evidence type="ECO:0000313" key="14">
    <source>
        <dbReference type="Proteomes" id="UP001524587"/>
    </source>
</evidence>
<evidence type="ECO:0000256" key="10">
    <source>
        <dbReference type="HAMAP-Rule" id="MF_00530"/>
    </source>
</evidence>
<dbReference type="RefSeq" id="WP_422862903.1">
    <property type="nucleotide sequence ID" value="NZ_JAMSKV010000002.1"/>
</dbReference>
<dbReference type="SUPFAM" id="SSF51344">
    <property type="entry name" value="Epsilon subunit of F1F0-ATP synthase N-terminal domain"/>
    <property type="match status" value="1"/>
</dbReference>
<organism evidence="13 14">
    <name type="scientific">Endosaccharibacter trunci</name>
    <dbReference type="NCBI Taxonomy" id="2812733"/>
    <lineage>
        <taxon>Bacteria</taxon>
        <taxon>Pseudomonadati</taxon>
        <taxon>Pseudomonadota</taxon>
        <taxon>Alphaproteobacteria</taxon>
        <taxon>Acetobacterales</taxon>
        <taxon>Acetobacteraceae</taxon>
        <taxon>Endosaccharibacter</taxon>
    </lineage>
</organism>
<keyword evidence="8 10" id="KW-0139">CF(1)</keyword>
<name>A0ABT1W6J9_9PROT</name>
<dbReference type="Proteomes" id="UP001524587">
    <property type="component" value="Unassembled WGS sequence"/>
</dbReference>
<dbReference type="PANTHER" id="PTHR13822">
    <property type="entry name" value="ATP SYNTHASE DELTA/EPSILON CHAIN"/>
    <property type="match status" value="1"/>
</dbReference>
<keyword evidence="7 10" id="KW-0472">Membrane</keyword>
<evidence type="ECO:0000256" key="7">
    <source>
        <dbReference type="ARBA" id="ARBA00023136"/>
    </source>
</evidence>
<evidence type="ECO:0000259" key="12">
    <source>
        <dbReference type="Pfam" id="PF02823"/>
    </source>
</evidence>
<dbReference type="HAMAP" id="MF_00530">
    <property type="entry name" value="ATP_synth_epsil_bac"/>
    <property type="match status" value="1"/>
</dbReference>
<dbReference type="PANTHER" id="PTHR13822:SF10">
    <property type="entry name" value="ATP SYNTHASE EPSILON CHAIN, CHLOROPLASTIC"/>
    <property type="match status" value="1"/>
</dbReference>
<dbReference type="Gene3D" id="2.60.15.10">
    <property type="entry name" value="F0F1 ATP synthase delta/epsilon subunit, N-terminal"/>
    <property type="match status" value="1"/>
</dbReference>
<evidence type="ECO:0000256" key="2">
    <source>
        <dbReference type="ARBA" id="ARBA00004184"/>
    </source>
</evidence>
<evidence type="ECO:0000256" key="11">
    <source>
        <dbReference type="RuleBase" id="RU003656"/>
    </source>
</evidence>
<evidence type="ECO:0000256" key="1">
    <source>
        <dbReference type="ARBA" id="ARBA00003543"/>
    </source>
</evidence>
<keyword evidence="5 10" id="KW-0375">Hydrogen ion transport</keyword>
<dbReference type="InterPro" id="IPR036771">
    <property type="entry name" value="ATPsynth_dsu/esu_N"/>
</dbReference>
<dbReference type="Pfam" id="PF02823">
    <property type="entry name" value="ATP-synt_DE_N"/>
    <property type="match status" value="1"/>
</dbReference>
<feature type="domain" description="ATP synthase F1 complex delta/epsilon subunit N-terminal" evidence="12">
    <location>
        <begin position="4"/>
        <end position="86"/>
    </location>
</feature>
<keyword evidence="4 10" id="KW-0813">Transport</keyword>
<comment type="subcellular location">
    <subcellularLocation>
        <location evidence="10">Cell membrane</location>
        <topology evidence="10">Peripheral membrane protein</topology>
    </subcellularLocation>
    <subcellularLocation>
        <location evidence="2">Endomembrane system</location>
        <topology evidence="2">Peripheral membrane protein</topology>
    </subcellularLocation>
</comment>
<proteinExistence type="inferred from homology"/>
<dbReference type="CDD" id="cd12152">
    <property type="entry name" value="F1-ATPase_delta"/>
    <property type="match status" value="1"/>
</dbReference>
<accession>A0ABT1W6J9</accession>
<dbReference type="EMBL" id="JAMSKV010000002">
    <property type="protein sequence ID" value="MCQ8277458.1"/>
    <property type="molecule type" value="Genomic_DNA"/>
</dbReference>
<evidence type="ECO:0000256" key="9">
    <source>
        <dbReference type="ARBA" id="ARBA00023310"/>
    </source>
</evidence>
<keyword evidence="10" id="KW-1003">Cell membrane</keyword>
<keyword evidence="14" id="KW-1185">Reference proteome</keyword>
<keyword evidence="9 10" id="KW-0066">ATP synthesis</keyword>
<evidence type="ECO:0000256" key="8">
    <source>
        <dbReference type="ARBA" id="ARBA00023196"/>
    </source>
</evidence>
<comment type="caution">
    <text evidence="13">The sequence shown here is derived from an EMBL/GenBank/DDBJ whole genome shotgun (WGS) entry which is preliminary data.</text>
</comment>